<evidence type="ECO:0000313" key="4">
    <source>
        <dbReference type="Proteomes" id="UP000664521"/>
    </source>
</evidence>
<dbReference type="Proteomes" id="UP000664521">
    <property type="component" value="Unassembled WGS sequence"/>
</dbReference>
<dbReference type="SUPFAM" id="SSF53254">
    <property type="entry name" value="Phosphoglycerate mutase-like"/>
    <property type="match status" value="1"/>
</dbReference>
<evidence type="ECO:0000256" key="1">
    <source>
        <dbReference type="ARBA" id="ARBA00005375"/>
    </source>
</evidence>
<evidence type="ECO:0008006" key="5">
    <source>
        <dbReference type="Google" id="ProtNLM"/>
    </source>
</evidence>
<dbReference type="GO" id="GO:0016791">
    <property type="term" value="F:phosphatase activity"/>
    <property type="evidence" value="ECO:0007669"/>
    <property type="project" value="TreeGrafter"/>
</dbReference>
<keyword evidence="4" id="KW-1185">Reference proteome</keyword>
<dbReference type="PANTHER" id="PTHR11567:SF110">
    <property type="entry name" value="2-PHOSPHOXYLOSE PHOSPHATASE 1"/>
    <property type="match status" value="1"/>
</dbReference>
<dbReference type="Gene3D" id="3.40.50.1240">
    <property type="entry name" value="Phosphoglycerate mutase-like"/>
    <property type="match status" value="1"/>
</dbReference>
<dbReference type="InterPro" id="IPR000560">
    <property type="entry name" value="His_Pase_clade-2"/>
</dbReference>
<organism evidence="3 4">
    <name type="scientific">Heterodermia speciosa</name>
    <dbReference type="NCBI Taxonomy" id="116794"/>
    <lineage>
        <taxon>Eukaryota</taxon>
        <taxon>Fungi</taxon>
        <taxon>Dikarya</taxon>
        <taxon>Ascomycota</taxon>
        <taxon>Pezizomycotina</taxon>
        <taxon>Lecanoromycetes</taxon>
        <taxon>OSLEUM clade</taxon>
        <taxon>Lecanoromycetidae</taxon>
        <taxon>Caliciales</taxon>
        <taxon>Physciaceae</taxon>
        <taxon>Heterodermia</taxon>
    </lineage>
</organism>
<sequence length="256" mass="28552">MDTVNSTLAHGPKTRLPQKFYDTKGRDIIDRIGVEEWFSGYKESQEYRELGIGALMGDIVSRMMGSVSSTTDDGMLEIGGGDGTIGQGRGGERQIRFGMSGCHDTTLAAILSSLGAFEGEKWPPYTSHVAVELFRSDDEVVREIKQEQRPRMLSFGGAKKNESTQGSPARKALDELSESERDLLRGFYVRLRYNDRPMMIPGCRLPGKHLEGNEGFCTLEAFKAICDKFTPRNWKEACNSNLNEPRLPAREEKAGF</sequence>
<gene>
    <name evidence="3" type="ORF">HETSPECPRED_006903</name>
</gene>
<dbReference type="PANTHER" id="PTHR11567">
    <property type="entry name" value="ACID PHOSPHATASE-RELATED"/>
    <property type="match status" value="1"/>
</dbReference>
<evidence type="ECO:0000313" key="3">
    <source>
        <dbReference type="EMBL" id="CAF9928709.1"/>
    </source>
</evidence>
<protein>
    <recommendedName>
        <fullName evidence="5">Acid phosphatase</fullName>
    </recommendedName>
</protein>
<dbReference type="OrthoDB" id="10257284at2759"/>
<dbReference type="InterPro" id="IPR050645">
    <property type="entry name" value="Histidine_acid_phosphatase"/>
</dbReference>
<dbReference type="Pfam" id="PF00328">
    <property type="entry name" value="His_Phos_2"/>
    <property type="match status" value="1"/>
</dbReference>
<dbReference type="AlphaFoldDB" id="A0A8H3FSU4"/>
<evidence type="ECO:0000256" key="2">
    <source>
        <dbReference type="ARBA" id="ARBA00022801"/>
    </source>
</evidence>
<keyword evidence="2" id="KW-0378">Hydrolase</keyword>
<proteinExistence type="inferred from homology"/>
<comment type="similarity">
    <text evidence="1">Belongs to the histidine acid phosphatase family.</text>
</comment>
<dbReference type="EMBL" id="CAJPDS010000049">
    <property type="protein sequence ID" value="CAF9928709.1"/>
    <property type="molecule type" value="Genomic_DNA"/>
</dbReference>
<name>A0A8H3FSU4_9LECA</name>
<reference evidence="3" key="1">
    <citation type="submission" date="2021-03" db="EMBL/GenBank/DDBJ databases">
        <authorList>
            <person name="Tagirdzhanova G."/>
        </authorList>
    </citation>
    <scope>NUCLEOTIDE SEQUENCE</scope>
</reference>
<comment type="caution">
    <text evidence="3">The sequence shown here is derived from an EMBL/GenBank/DDBJ whole genome shotgun (WGS) entry which is preliminary data.</text>
</comment>
<accession>A0A8H3FSU4</accession>
<dbReference type="InterPro" id="IPR029033">
    <property type="entry name" value="His_PPase_superfam"/>
</dbReference>